<keyword evidence="3" id="KW-1185">Reference proteome</keyword>
<feature type="region of interest" description="Disordered" evidence="1">
    <location>
        <begin position="36"/>
        <end position="61"/>
    </location>
</feature>
<reference evidence="2 3" key="1">
    <citation type="submission" date="2024-03" db="EMBL/GenBank/DDBJ databases">
        <title>Draft genome sequence of Pseudonocardia nematodicida JCM 31783.</title>
        <authorList>
            <person name="Butdee W."/>
            <person name="Duangmal K."/>
        </authorList>
    </citation>
    <scope>NUCLEOTIDE SEQUENCE [LARGE SCALE GENOMIC DNA]</scope>
    <source>
        <strain evidence="2 3">JCM 31783</strain>
    </source>
</reference>
<evidence type="ECO:0000256" key="1">
    <source>
        <dbReference type="SAM" id="MobiDB-lite"/>
    </source>
</evidence>
<organism evidence="2 3">
    <name type="scientific">Pseudonocardia nematodicida</name>
    <dbReference type="NCBI Taxonomy" id="1206997"/>
    <lineage>
        <taxon>Bacteria</taxon>
        <taxon>Bacillati</taxon>
        <taxon>Actinomycetota</taxon>
        <taxon>Actinomycetes</taxon>
        <taxon>Pseudonocardiales</taxon>
        <taxon>Pseudonocardiaceae</taxon>
        <taxon>Pseudonocardia</taxon>
    </lineage>
</organism>
<evidence type="ECO:0000313" key="3">
    <source>
        <dbReference type="Proteomes" id="UP001494902"/>
    </source>
</evidence>
<name>A0ABV1K9W3_9PSEU</name>
<dbReference type="RefSeq" id="WP_349298329.1">
    <property type="nucleotide sequence ID" value="NZ_JBEDNQ010000004.1"/>
</dbReference>
<gene>
    <name evidence="2" type="ORF">WIS52_12355</name>
</gene>
<evidence type="ECO:0000313" key="2">
    <source>
        <dbReference type="EMBL" id="MEQ3551265.1"/>
    </source>
</evidence>
<accession>A0ABV1K9W3</accession>
<dbReference type="Proteomes" id="UP001494902">
    <property type="component" value="Unassembled WGS sequence"/>
</dbReference>
<evidence type="ECO:0008006" key="4">
    <source>
        <dbReference type="Google" id="ProtNLM"/>
    </source>
</evidence>
<protein>
    <recommendedName>
        <fullName evidence="4">Roadblock/LAMTOR2 domain-containing protein</fullName>
    </recommendedName>
</protein>
<dbReference type="EMBL" id="JBEDNQ010000004">
    <property type="protein sequence ID" value="MEQ3551265.1"/>
    <property type="molecule type" value="Genomic_DNA"/>
</dbReference>
<sequence>MESWSEALRDVMDVPGARYACITDLAGAVLAARGDGGGSGGGEVPAPDPAGTAAAAAPPPDQATTLLGWGRGQAALEDVVVTTGQAYHLVRTLPRGGDALLAYLRVDRSRGNLALARRALQALPGNPSPPAQMLAPPVPDTARRGPAGATRSRPVHPQPSRTGIPAPPIPIPVQSRAPVVERHPPLPVPLPRRGHDHPGDDGADAPGPAVGGPPVAPPGPPGGRWADDLSTLARVLAGLRRL</sequence>
<feature type="region of interest" description="Disordered" evidence="1">
    <location>
        <begin position="122"/>
        <end position="227"/>
    </location>
</feature>
<comment type="caution">
    <text evidence="2">The sequence shown here is derived from an EMBL/GenBank/DDBJ whole genome shotgun (WGS) entry which is preliminary data.</text>
</comment>
<proteinExistence type="predicted"/>